<keyword evidence="2" id="KW-0812">Transmembrane</keyword>
<dbReference type="Proteomes" id="UP001285441">
    <property type="component" value="Unassembled WGS sequence"/>
</dbReference>
<gene>
    <name evidence="3" type="ORF">B0H63DRAFT_529101</name>
</gene>
<organism evidence="3 4">
    <name type="scientific">Podospora didyma</name>
    <dbReference type="NCBI Taxonomy" id="330526"/>
    <lineage>
        <taxon>Eukaryota</taxon>
        <taxon>Fungi</taxon>
        <taxon>Dikarya</taxon>
        <taxon>Ascomycota</taxon>
        <taxon>Pezizomycotina</taxon>
        <taxon>Sordariomycetes</taxon>
        <taxon>Sordariomycetidae</taxon>
        <taxon>Sordariales</taxon>
        <taxon>Podosporaceae</taxon>
        <taxon>Podospora</taxon>
    </lineage>
</organism>
<evidence type="ECO:0000256" key="2">
    <source>
        <dbReference type="SAM" id="Phobius"/>
    </source>
</evidence>
<feature type="compositionally biased region" description="Polar residues" evidence="1">
    <location>
        <begin position="1"/>
        <end position="18"/>
    </location>
</feature>
<dbReference type="AlphaFoldDB" id="A0AAE0K2E2"/>
<accession>A0AAE0K2E2</accession>
<evidence type="ECO:0000313" key="4">
    <source>
        <dbReference type="Proteomes" id="UP001285441"/>
    </source>
</evidence>
<evidence type="ECO:0000256" key="1">
    <source>
        <dbReference type="SAM" id="MobiDB-lite"/>
    </source>
</evidence>
<reference evidence="3" key="2">
    <citation type="submission" date="2023-06" db="EMBL/GenBank/DDBJ databases">
        <authorList>
            <consortium name="Lawrence Berkeley National Laboratory"/>
            <person name="Haridas S."/>
            <person name="Hensen N."/>
            <person name="Bonometti L."/>
            <person name="Westerberg I."/>
            <person name="Brannstrom I.O."/>
            <person name="Guillou S."/>
            <person name="Cros-Aarteil S."/>
            <person name="Calhoun S."/>
            <person name="Kuo A."/>
            <person name="Mondo S."/>
            <person name="Pangilinan J."/>
            <person name="Riley R."/>
            <person name="LaButti K."/>
            <person name="Andreopoulos B."/>
            <person name="Lipzen A."/>
            <person name="Chen C."/>
            <person name="Yanf M."/>
            <person name="Daum C."/>
            <person name="Ng V."/>
            <person name="Clum A."/>
            <person name="Steindorff A."/>
            <person name="Ohm R."/>
            <person name="Martin F."/>
            <person name="Silar P."/>
            <person name="Natvig D."/>
            <person name="Lalanne C."/>
            <person name="Gautier V."/>
            <person name="Ament-velasquez S.L."/>
            <person name="Kruys A."/>
            <person name="Hutchinson M.I."/>
            <person name="Powell A.J."/>
            <person name="Barry K."/>
            <person name="Miller A.N."/>
            <person name="Grigoriev I.V."/>
            <person name="Debuchy R."/>
            <person name="Gladieux P."/>
            <person name="Thoren M.H."/>
            <person name="Johannesson H."/>
        </authorList>
    </citation>
    <scope>NUCLEOTIDE SEQUENCE</scope>
    <source>
        <strain evidence="3">CBS 232.78</strain>
    </source>
</reference>
<protein>
    <submittedName>
        <fullName evidence="3">Uncharacterized protein</fullName>
    </submittedName>
</protein>
<sequence length="186" mass="21383">MDDTHPPSQQLPTDNSVAPNDRSPLLGAFQRHSSESSRDRFFRVGGAVLTSFIHICAVSTIVAFRGAWEFVFVSILDFDSRTRPQRHLFFAFDIILTLGSLSVLVAAATVKSSRKRTNWGWWNWLMGHPFTSFLALWAVVHVLVSAVCYMRSNWWHWQFWDWPWQLLLGMPMVIFACLAMRSLVHG</sequence>
<feature type="region of interest" description="Disordered" evidence="1">
    <location>
        <begin position="1"/>
        <end position="20"/>
    </location>
</feature>
<feature type="transmembrane region" description="Helical" evidence="2">
    <location>
        <begin position="41"/>
        <end position="68"/>
    </location>
</feature>
<evidence type="ECO:0000313" key="3">
    <source>
        <dbReference type="EMBL" id="KAK3368734.1"/>
    </source>
</evidence>
<keyword evidence="2" id="KW-0472">Membrane</keyword>
<reference evidence="3" key="1">
    <citation type="journal article" date="2023" name="Mol. Phylogenet. Evol.">
        <title>Genome-scale phylogeny and comparative genomics of the fungal order Sordariales.</title>
        <authorList>
            <person name="Hensen N."/>
            <person name="Bonometti L."/>
            <person name="Westerberg I."/>
            <person name="Brannstrom I.O."/>
            <person name="Guillou S."/>
            <person name="Cros-Aarteil S."/>
            <person name="Calhoun S."/>
            <person name="Haridas S."/>
            <person name="Kuo A."/>
            <person name="Mondo S."/>
            <person name="Pangilinan J."/>
            <person name="Riley R."/>
            <person name="LaButti K."/>
            <person name="Andreopoulos B."/>
            <person name="Lipzen A."/>
            <person name="Chen C."/>
            <person name="Yan M."/>
            <person name="Daum C."/>
            <person name="Ng V."/>
            <person name="Clum A."/>
            <person name="Steindorff A."/>
            <person name="Ohm R.A."/>
            <person name="Martin F."/>
            <person name="Silar P."/>
            <person name="Natvig D.O."/>
            <person name="Lalanne C."/>
            <person name="Gautier V."/>
            <person name="Ament-Velasquez S.L."/>
            <person name="Kruys A."/>
            <person name="Hutchinson M.I."/>
            <person name="Powell A.J."/>
            <person name="Barry K."/>
            <person name="Miller A.N."/>
            <person name="Grigoriev I.V."/>
            <person name="Debuchy R."/>
            <person name="Gladieux P."/>
            <person name="Hiltunen Thoren M."/>
            <person name="Johannesson H."/>
        </authorList>
    </citation>
    <scope>NUCLEOTIDE SEQUENCE</scope>
    <source>
        <strain evidence="3">CBS 232.78</strain>
    </source>
</reference>
<feature type="transmembrane region" description="Helical" evidence="2">
    <location>
        <begin position="130"/>
        <end position="152"/>
    </location>
</feature>
<proteinExistence type="predicted"/>
<keyword evidence="4" id="KW-1185">Reference proteome</keyword>
<comment type="caution">
    <text evidence="3">The sequence shown here is derived from an EMBL/GenBank/DDBJ whole genome shotgun (WGS) entry which is preliminary data.</text>
</comment>
<feature type="transmembrane region" description="Helical" evidence="2">
    <location>
        <begin position="164"/>
        <end position="184"/>
    </location>
</feature>
<name>A0AAE0K2E2_9PEZI</name>
<dbReference type="EMBL" id="JAULSW010000010">
    <property type="protein sequence ID" value="KAK3368734.1"/>
    <property type="molecule type" value="Genomic_DNA"/>
</dbReference>
<keyword evidence="2" id="KW-1133">Transmembrane helix</keyword>
<feature type="transmembrane region" description="Helical" evidence="2">
    <location>
        <begin position="88"/>
        <end position="110"/>
    </location>
</feature>